<feature type="transmembrane region" description="Helical" evidence="7">
    <location>
        <begin position="238"/>
        <end position="261"/>
    </location>
</feature>
<keyword evidence="9" id="KW-1185">Reference proteome</keyword>
<dbReference type="PANTHER" id="PTHR43266:SF2">
    <property type="entry name" value="MAJOR FACILITATOR SUPERFAMILY (MFS) PROFILE DOMAIN-CONTAINING PROTEIN"/>
    <property type="match status" value="1"/>
</dbReference>
<dbReference type="InterPro" id="IPR036259">
    <property type="entry name" value="MFS_trans_sf"/>
</dbReference>
<comment type="subcellular location">
    <subcellularLocation>
        <location evidence="1">Cell membrane</location>
        <topology evidence="1">Multi-pass membrane protein</topology>
    </subcellularLocation>
</comment>
<feature type="transmembrane region" description="Helical" evidence="7">
    <location>
        <begin position="325"/>
        <end position="347"/>
    </location>
</feature>
<keyword evidence="4 7" id="KW-0812">Transmembrane</keyword>
<feature type="transmembrane region" description="Helical" evidence="7">
    <location>
        <begin position="70"/>
        <end position="88"/>
    </location>
</feature>
<dbReference type="PANTHER" id="PTHR43266">
    <property type="entry name" value="MACROLIDE-EFFLUX PROTEIN"/>
    <property type="match status" value="1"/>
</dbReference>
<evidence type="ECO:0000256" key="3">
    <source>
        <dbReference type="ARBA" id="ARBA00022475"/>
    </source>
</evidence>
<evidence type="ECO:0000313" key="8">
    <source>
        <dbReference type="EMBL" id="AGF47034.1"/>
    </source>
</evidence>
<evidence type="ECO:0000313" key="9">
    <source>
        <dbReference type="Proteomes" id="UP000011547"/>
    </source>
</evidence>
<feature type="transmembrane region" description="Helical" evidence="7">
    <location>
        <begin position="183"/>
        <end position="202"/>
    </location>
</feature>
<keyword evidence="3" id="KW-1003">Cell membrane</keyword>
<evidence type="ECO:0000256" key="4">
    <source>
        <dbReference type="ARBA" id="ARBA00022692"/>
    </source>
</evidence>
<protein>
    <submittedName>
        <fullName evidence="8">Lysophospholipid transporter LplT</fullName>
    </submittedName>
</protein>
<dbReference type="EMBL" id="CP003803">
    <property type="protein sequence ID" value="AGF47034.1"/>
    <property type="molecule type" value="Genomic_DNA"/>
</dbReference>
<dbReference type="InterPro" id="IPR011701">
    <property type="entry name" value="MFS"/>
</dbReference>
<feature type="transmembrane region" description="Helical" evidence="7">
    <location>
        <begin position="273"/>
        <end position="294"/>
    </location>
</feature>
<evidence type="ECO:0000256" key="1">
    <source>
        <dbReference type="ARBA" id="ARBA00004651"/>
    </source>
</evidence>
<evidence type="ECO:0000256" key="5">
    <source>
        <dbReference type="ARBA" id="ARBA00022989"/>
    </source>
</evidence>
<dbReference type="SUPFAM" id="SSF103473">
    <property type="entry name" value="MFS general substrate transporter"/>
    <property type="match status" value="1"/>
</dbReference>
<dbReference type="HOGENOM" id="CLU_047399_0_0_4"/>
<dbReference type="NCBIfam" id="NF008397">
    <property type="entry name" value="PRK11195.1"/>
    <property type="match status" value="1"/>
</dbReference>
<keyword evidence="2" id="KW-0813">Transport</keyword>
<dbReference type="CDD" id="cd06173">
    <property type="entry name" value="MFS_MefA_like"/>
    <property type="match status" value="1"/>
</dbReference>
<sequence>MKKGFYIIMAAQTFSSLADNALFISAIALIIELDGPYWMIPIMKWSFALSYVVLAPFVGLLADKFPKGHVMFFANCIKMIGCFMIILHQCFSSNKTIQTYLIGLSYGLIGIGASIYSPAKYGIVTEILPARMLIKGNSWIEGLTVVSIILGTCLGGFLITPLASNFLINHTFISSLTRSHANAAIFVILFIYLISAAFNLAIRKTNINYNIKNNSIFSILNNFYKNLSIMYNDKIGRISIAITTIFWGVSASLQLIVIEWGQKHLGYSIDQTSILIGLVAIGTVIGSIIVAKYVRLAQALSILPVGIIMGLLIFMMPIVNSKTSTYLLLISTGILAGFFVVPMNALLQHRGYKLLSAGNSIAVQNFNEQLSILLMISLYAILVWLNIKINTIIIIYGIVVTTLMSFFFYLTSINKKSYDKLLQKTINEE</sequence>
<keyword evidence="5 7" id="KW-1133">Transmembrane helix</keyword>
<feature type="transmembrane region" description="Helical" evidence="7">
    <location>
        <begin position="37"/>
        <end position="58"/>
    </location>
</feature>
<reference evidence="8 9" key="1">
    <citation type="journal article" date="2013" name="Genome Biol. Evol.">
        <title>Genome evolution and phylogenomic analysis of candidatus kinetoplastibacterium, the betaproteobacterial endosymbionts of strigomonas and angomonas.</title>
        <authorList>
            <person name="Alves J.M."/>
            <person name="Serrano M.G."/>
            <person name="Maia da Silva F."/>
            <person name="Voegtly L.J."/>
            <person name="Matveyev A.V."/>
            <person name="Teixeira M.M."/>
            <person name="Camargo E.P."/>
            <person name="Buck G.A."/>
        </authorList>
    </citation>
    <scope>NUCLEOTIDE SEQUENCE [LARGE SCALE GENOMIC DNA]</scope>
    <source>
        <strain evidence="8 9">TCC079E</strain>
    </source>
</reference>
<proteinExistence type="predicted"/>
<feature type="transmembrane region" description="Helical" evidence="7">
    <location>
        <begin position="393"/>
        <end position="411"/>
    </location>
</feature>
<organism evidence="8 9">
    <name type="scientific">Candidatus Kinetoplastidibacterium desouzai TCC079E</name>
    <dbReference type="NCBI Taxonomy" id="1208919"/>
    <lineage>
        <taxon>Bacteria</taxon>
        <taxon>Pseudomonadati</taxon>
        <taxon>Pseudomonadota</taxon>
        <taxon>Betaproteobacteria</taxon>
        <taxon>Candidatus Kinetoplastidibacterium</taxon>
    </lineage>
</organism>
<feature type="transmembrane region" description="Helical" evidence="7">
    <location>
        <begin position="301"/>
        <end position="319"/>
    </location>
</feature>
<dbReference type="Proteomes" id="UP000011547">
    <property type="component" value="Chromosome"/>
</dbReference>
<keyword evidence="6 7" id="KW-0472">Membrane</keyword>
<dbReference type="KEGG" id="kde:CDSE_0772"/>
<accession>M1LUQ2</accession>
<dbReference type="Gene3D" id="1.20.1250.20">
    <property type="entry name" value="MFS general substrate transporter like domains"/>
    <property type="match status" value="1"/>
</dbReference>
<dbReference type="GO" id="GO:0005886">
    <property type="term" value="C:plasma membrane"/>
    <property type="evidence" value="ECO:0007669"/>
    <property type="project" value="UniProtKB-SubCell"/>
</dbReference>
<dbReference type="GO" id="GO:0022857">
    <property type="term" value="F:transmembrane transporter activity"/>
    <property type="evidence" value="ECO:0007669"/>
    <property type="project" value="InterPro"/>
</dbReference>
<dbReference type="PATRIC" id="fig|1208919.3.peg.474"/>
<gene>
    <name evidence="8" type="ORF">CDSE_0772</name>
</gene>
<feature type="transmembrane region" description="Helical" evidence="7">
    <location>
        <begin position="368"/>
        <end position="387"/>
    </location>
</feature>
<feature type="transmembrane region" description="Helical" evidence="7">
    <location>
        <begin position="100"/>
        <end position="119"/>
    </location>
</feature>
<dbReference type="Pfam" id="PF07690">
    <property type="entry name" value="MFS_1"/>
    <property type="match status" value="1"/>
</dbReference>
<feature type="transmembrane region" description="Helical" evidence="7">
    <location>
        <begin position="139"/>
        <end position="163"/>
    </location>
</feature>
<dbReference type="AlphaFoldDB" id="M1LUQ2"/>
<dbReference type="OrthoDB" id="9803968at2"/>
<dbReference type="STRING" id="1208919.CDSE_0772"/>
<dbReference type="RefSeq" id="WP_015396445.1">
    <property type="nucleotide sequence ID" value="NC_020294.1"/>
</dbReference>
<dbReference type="eggNOG" id="COG2814">
    <property type="taxonomic scope" value="Bacteria"/>
</dbReference>
<name>M1LUQ2_9PROT</name>
<evidence type="ECO:0000256" key="2">
    <source>
        <dbReference type="ARBA" id="ARBA00022448"/>
    </source>
</evidence>
<evidence type="ECO:0000256" key="7">
    <source>
        <dbReference type="SAM" id="Phobius"/>
    </source>
</evidence>
<evidence type="ECO:0000256" key="6">
    <source>
        <dbReference type="ARBA" id="ARBA00023136"/>
    </source>
</evidence>